<sequence length="177" mass="19421">MVNNGVIEVTMDSPAAEPVNLSEAKAWIKVANSYTDDDTIITALITVAREQLEQYLAISIPVKDVTAVLCNEAGGIFIPYAPVNEITAVYDENDEELDETGYGVTIGSFPQLKYPVTSVVKVEYEAGYATVPEALKRAVLMQIAYLYEHRGDEIDSIGISKDALMVAKTYNRNGIFF</sequence>
<dbReference type="InterPro" id="IPR011738">
    <property type="entry name" value="Phage_CHP"/>
</dbReference>
<protein>
    <recommendedName>
        <fullName evidence="2">Gp6 domain containing protein</fullName>
    </recommendedName>
</protein>
<dbReference type="Pfam" id="PF05135">
    <property type="entry name" value="Phage_connect_1"/>
    <property type="match status" value="1"/>
</dbReference>
<accession>A0A6J5M254</accession>
<proteinExistence type="predicted"/>
<dbReference type="NCBIfam" id="TIGR02215">
    <property type="entry name" value="phage_chp_gp8"/>
    <property type="match status" value="1"/>
</dbReference>
<dbReference type="CDD" id="cd08054">
    <property type="entry name" value="gp6"/>
    <property type="match status" value="1"/>
</dbReference>
<reference evidence="1" key="1">
    <citation type="submission" date="2020-04" db="EMBL/GenBank/DDBJ databases">
        <authorList>
            <person name="Chiriac C."/>
            <person name="Salcher M."/>
            <person name="Ghai R."/>
            <person name="Kavagutti S V."/>
        </authorList>
    </citation>
    <scope>NUCLEOTIDE SEQUENCE</scope>
</reference>
<gene>
    <name evidence="1" type="ORF">UFOVP402_13</name>
</gene>
<name>A0A6J5M254_9CAUD</name>
<dbReference type="InterPro" id="IPR021146">
    <property type="entry name" value="Phage_gp6-like_head-tail"/>
</dbReference>
<organism evidence="1">
    <name type="scientific">uncultured Caudovirales phage</name>
    <dbReference type="NCBI Taxonomy" id="2100421"/>
    <lineage>
        <taxon>Viruses</taxon>
        <taxon>Duplodnaviria</taxon>
        <taxon>Heunggongvirae</taxon>
        <taxon>Uroviricota</taxon>
        <taxon>Caudoviricetes</taxon>
        <taxon>Peduoviridae</taxon>
        <taxon>Maltschvirus</taxon>
        <taxon>Maltschvirus maltsch</taxon>
    </lineage>
</organism>
<evidence type="ECO:0000313" key="1">
    <source>
        <dbReference type="EMBL" id="CAB4140222.1"/>
    </source>
</evidence>
<dbReference type="EMBL" id="LR796374">
    <property type="protein sequence ID" value="CAB4140222.1"/>
    <property type="molecule type" value="Genomic_DNA"/>
</dbReference>
<dbReference type="Gene3D" id="1.10.3230.30">
    <property type="entry name" value="Phage gp6-like head-tail connector protein"/>
    <property type="match status" value="1"/>
</dbReference>
<evidence type="ECO:0008006" key="2">
    <source>
        <dbReference type="Google" id="ProtNLM"/>
    </source>
</evidence>